<name>A0A9W5B496_9HYPH</name>
<dbReference type="Proteomes" id="UP000191933">
    <property type="component" value="Unassembled WGS sequence"/>
</dbReference>
<comment type="caution">
    <text evidence="1">The sequence shown here is derived from an EMBL/GenBank/DDBJ whole genome shotgun (WGS) entry which is preliminary data.</text>
</comment>
<protein>
    <submittedName>
        <fullName evidence="1">Uncharacterized protein</fullName>
    </submittedName>
</protein>
<gene>
    <name evidence="1" type="ORF">AGR2A_Lc180098</name>
</gene>
<organism evidence="1 2">
    <name type="scientific">Agrobacterium genomosp. 2 str. CFBP 5494</name>
    <dbReference type="NCBI Taxonomy" id="1183436"/>
    <lineage>
        <taxon>Bacteria</taxon>
        <taxon>Pseudomonadati</taxon>
        <taxon>Pseudomonadota</taxon>
        <taxon>Alphaproteobacteria</taxon>
        <taxon>Hyphomicrobiales</taxon>
        <taxon>Rhizobiaceae</taxon>
        <taxon>Rhizobium/Agrobacterium group</taxon>
        <taxon>Agrobacterium</taxon>
        <taxon>Agrobacterium tumefaciens complex</taxon>
    </lineage>
</organism>
<dbReference type="EMBL" id="FBVY01000030">
    <property type="protein sequence ID" value="CUW96580.1"/>
    <property type="molecule type" value="Genomic_DNA"/>
</dbReference>
<evidence type="ECO:0000313" key="2">
    <source>
        <dbReference type="Proteomes" id="UP000191933"/>
    </source>
</evidence>
<keyword evidence="2" id="KW-1185">Reference proteome</keyword>
<sequence>MTPAARWVSFGGKKTGKNQIIMSPERFNQCLRVIRWTPINIASALQCELSWIEALEAGNEEVPEGLATWLETLAQAHEALPPPSTYRGKRSTF</sequence>
<dbReference type="AlphaFoldDB" id="A0A9W5B496"/>
<accession>A0A9W5B496</accession>
<evidence type="ECO:0000313" key="1">
    <source>
        <dbReference type="EMBL" id="CUW96580.1"/>
    </source>
</evidence>
<proteinExistence type="predicted"/>
<reference evidence="1 2" key="1">
    <citation type="submission" date="2016-01" db="EMBL/GenBank/DDBJ databases">
        <authorList>
            <person name="Regsiter A."/>
            <person name="william w."/>
        </authorList>
    </citation>
    <scope>NUCLEOTIDE SEQUENCE [LARGE SCALE GENOMIC DNA]</scope>
    <source>
        <strain evidence="1 2">CFBP 5494</strain>
    </source>
</reference>